<gene>
    <name evidence="1" type="ORF">SAMN05421766_103752</name>
</gene>
<accession>A0ABY1KT85</accession>
<sequence length="419" mass="47566">MYYYKVKQDILLIIGFTWPEPASTAAGNRMLELLRFFKEGGYRIVFASTASQTGLSLDLKALAIESMPITLNDSGFDLSIKELNPDIVIFDRFLTEEQFGWRIAESLPNAIRILDTEDLHSLRKARETAHKKHMSFSLEDWQQSDVTKREVASIYRSDLSLMVSTFEMELLTKQLAIDEDLLVHLPFLLDPIDNEKQGHWPAFDQRSGFVCIGNGRHAPNVDALLYLSQEIWPLIRKGLPDAQLSVYGAYLPQHIQELHRPDQGFHIKGWAEDANKVLGKARLNLAPLRFGAGIKGKLTSAMQNGTPSVTTNIGVEGMHAEMPWSGAIANTAEDFARAALRLYHNKEEWTKAQNNGLAIVDTSYDRHVLEKRLKEKIDGLVRNLKAHRRKNFIGALLLHQTMQATKYLSKWIEEKNTKN</sequence>
<proteinExistence type="predicted"/>
<name>A0ABY1KT85_9FLAO</name>
<keyword evidence="2" id="KW-1185">Reference proteome</keyword>
<dbReference type="SUPFAM" id="SSF53756">
    <property type="entry name" value="UDP-Glycosyltransferase/glycogen phosphorylase"/>
    <property type="match status" value="1"/>
</dbReference>
<dbReference type="Proteomes" id="UP000185728">
    <property type="component" value="Unassembled WGS sequence"/>
</dbReference>
<dbReference type="Pfam" id="PF13692">
    <property type="entry name" value="Glyco_trans_1_4"/>
    <property type="match status" value="1"/>
</dbReference>
<reference evidence="1 2" key="1">
    <citation type="submission" date="2017-01" db="EMBL/GenBank/DDBJ databases">
        <authorList>
            <person name="Varghese N."/>
            <person name="Submissions S."/>
        </authorList>
    </citation>
    <scope>NUCLEOTIDE SEQUENCE [LARGE SCALE GENOMIC DNA]</scope>
    <source>
        <strain evidence="1 2">DSM 2061</strain>
    </source>
</reference>
<organism evidence="1 2">
    <name type="scientific">Zobellia uliginosa</name>
    <dbReference type="NCBI Taxonomy" id="143224"/>
    <lineage>
        <taxon>Bacteria</taxon>
        <taxon>Pseudomonadati</taxon>
        <taxon>Bacteroidota</taxon>
        <taxon>Flavobacteriia</taxon>
        <taxon>Flavobacteriales</taxon>
        <taxon>Flavobacteriaceae</taxon>
        <taxon>Zobellia</taxon>
    </lineage>
</organism>
<evidence type="ECO:0000313" key="1">
    <source>
        <dbReference type="EMBL" id="SIS74274.1"/>
    </source>
</evidence>
<dbReference type="Gene3D" id="3.40.50.2000">
    <property type="entry name" value="Glycogen Phosphorylase B"/>
    <property type="match status" value="1"/>
</dbReference>
<comment type="caution">
    <text evidence="1">The sequence shown here is derived from an EMBL/GenBank/DDBJ whole genome shotgun (WGS) entry which is preliminary data.</text>
</comment>
<dbReference type="EMBL" id="FTOB01000003">
    <property type="protein sequence ID" value="SIS74274.1"/>
    <property type="molecule type" value="Genomic_DNA"/>
</dbReference>
<evidence type="ECO:0000313" key="2">
    <source>
        <dbReference type="Proteomes" id="UP000185728"/>
    </source>
</evidence>
<protein>
    <submittedName>
        <fullName evidence="1">Glycosyltransferase involved in cell wall bisynthesis</fullName>
    </submittedName>
</protein>